<evidence type="ECO:0000313" key="4">
    <source>
        <dbReference type="EMBL" id="RHN70472.1"/>
    </source>
</evidence>
<keyword evidence="6" id="KW-1185">Reference proteome</keyword>
<dbReference type="EMBL" id="PSQE01000003">
    <property type="protein sequence ID" value="RHN70472.1"/>
    <property type="molecule type" value="Genomic_DNA"/>
</dbReference>
<dbReference type="AlphaFoldDB" id="G7J8B2"/>
<dbReference type="EnsemblPlants" id="AES73419">
    <property type="protein sequence ID" value="AES73419"/>
    <property type="gene ID" value="MTR_3g104620"/>
</dbReference>
<gene>
    <name evidence="3" type="ordered locus">MTR_3g104620</name>
    <name evidence="4" type="ORF">MtrunA17_Chr3g0135871</name>
</gene>
<dbReference type="EMBL" id="CM001219">
    <property type="protein sequence ID" value="AES73419.1"/>
    <property type="molecule type" value="Genomic_DNA"/>
</dbReference>
<feature type="compositionally biased region" description="Polar residues" evidence="1">
    <location>
        <begin position="56"/>
        <end position="71"/>
    </location>
</feature>
<dbReference type="eggNOG" id="ENOG502S8UW">
    <property type="taxonomic scope" value="Eukaryota"/>
</dbReference>
<dbReference type="PANTHER" id="PTHR36801:SF3">
    <property type="entry name" value="OS06G0150300 PROTEIN"/>
    <property type="match status" value="1"/>
</dbReference>
<dbReference type="HOGENOM" id="CLU_106932_0_0_1"/>
<reference evidence="3 6" key="1">
    <citation type="journal article" date="2011" name="Nature">
        <title>The Medicago genome provides insight into the evolution of rhizobial symbioses.</title>
        <authorList>
            <person name="Young N.D."/>
            <person name="Debelle F."/>
            <person name="Oldroyd G.E."/>
            <person name="Geurts R."/>
            <person name="Cannon S.B."/>
            <person name="Udvardi M.K."/>
            <person name="Benedito V.A."/>
            <person name="Mayer K.F."/>
            <person name="Gouzy J."/>
            <person name="Schoof H."/>
            <person name="Van de Peer Y."/>
            <person name="Proost S."/>
            <person name="Cook D.R."/>
            <person name="Meyers B.C."/>
            <person name="Spannagl M."/>
            <person name="Cheung F."/>
            <person name="De Mita S."/>
            <person name="Krishnakumar V."/>
            <person name="Gundlach H."/>
            <person name="Zhou S."/>
            <person name="Mudge J."/>
            <person name="Bharti A.K."/>
            <person name="Murray J.D."/>
            <person name="Naoumkina M.A."/>
            <person name="Rosen B."/>
            <person name="Silverstein K.A."/>
            <person name="Tang H."/>
            <person name="Rombauts S."/>
            <person name="Zhao P.X."/>
            <person name="Zhou P."/>
            <person name="Barbe V."/>
            <person name="Bardou P."/>
            <person name="Bechner M."/>
            <person name="Bellec A."/>
            <person name="Berger A."/>
            <person name="Berges H."/>
            <person name="Bidwell S."/>
            <person name="Bisseling T."/>
            <person name="Choisne N."/>
            <person name="Couloux A."/>
            <person name="Denny R."/>
            <person name="Deshpande S."/>
            <person name="Dai X."/>
            <person name="Doyle J.J."/>
            <person name="Dudez A.M."/>
            <person name="Farmer A.D."/>
            <person name="Fouteau S."/>
            <person name="Franken C."/>
            <person name="Gibelin C."/>
            <person name="Gish J."/>
            <person name="Goldstein S."/>
            <person name="Gonzalez A.J."/>
            <person name="Green P.J."/>
            <person name="Hallab A."/>
            <person name="Hartog M."/>
            <person name="Hua A."/>
            <person name="Humphray S.J."/>
            <person name="Jeong D.H."/>
            <person name="Jing Y."/>
            <person name="Jocker A."/>
            <person name="Kenton S.M."/>
            <person name="Kim D.J."/>
            <person name="Klee K."/>
            <person name="Lai H."/>
            <person name="Lang C."/>
            <person name="Lin S."/>
            <person name="Macmil S.L."/>
            <person name="Magdelenat G."/>
            <person name="Matthews L."/>
            <person name="McCorrison J."/>
            <person name="Monaghan E.L."/>
            <person name="Mun J.H."/>
            <person name="Najar F.Z."/>
            <person name="Nicholson C."/>
            <person name="Noirot C."/>
            <person name="O'Bleness M."/>
            <person name="Paule C.R."/>
            <person name="Poulain J."/>
            <person name="Prion F."/>
            <person name="Qin B."/>
            <person name="Qu C."/>
            <person name="Retzel E.F."/>
            <person name="Riddle C."/>
            <person name="Sallet E."/>
            <person name="Samain S."/>
            <person name="Samson N."/>
            <person name="Sanders I."/>
            <person name="Saurat O."/>
            <person name="Scarpelli C."/>
            <person name="Schiex T."/>
            <person name="Segurens B."/>
            <person name="Severin A.J."/>
            <person name="Sherrier D.J."/>
            <person name="Shi R."/>
            <person name="Sims S."/>
            <person name="Singer S.R."/>
            <person name="Sinharoy S."/>
            <person name="Sterck L."/>
            <person name="Viollet A."/>
            <person name="Wang B.B."/>
            <person name="Wang K."/>
            <person name="Wang M."/>
            <person name="Wang X."/>
            <person name="Warfsmann J."/>
            <person name="Weissenbach J."/>
            <person name="White D.D."/>
            <person name="White J.D."/>
            <person name="Wiley G.B."/>
            <person name="Wincker P."/>
            <person name="Xing Y."/>
            <person name="Yang L."/>
            <person name="Yao Z."/>
            <person name="Ying F."/>
            <person name="Zhai J."/>
            <person name="Zhou L."/>
            <person name="Zuber A."/>
            <person name="Denarie J."/>
            <person name="Dixon R.A."/>
            <person name="May G.D."/>
            <person name="Schwartz D.C."/>
            <person name="Rogers J."/>
            <person name="Quetier F."/>
            <person name="Town C.D."/>
            <person name="Roe B.A."/>
        </authorList>
    </citation>
    <scope>NUCLEOTIDE SEQUENCE [LARGE SCALE GENOMIC DNA]</scope>
    <source>
        <strain evidence="3">A17</strain>
        <strain evidence="5 6">cv. Jemalong A17</strain>
    </source>
</reference>
<evidence type="ECO:0000256" key="1">
    <source>
        <dbReference type="SAM" id="MobiDB-lite"/>
    </source>
</evidence>
<keyword evidence="2 3" id="KW-0812">Transmembrane</keyword>
<reference evidence="3 6" key="2">
    <citation type="journal article" date="2014" name="BMC Genomics">
        <title>An improved genome release (version Mt4.0) for the model legume Medicago truncatula.</title>
        <authorList>
            <person name="Tang H."/>
            <person name="Krishnakumar V."/>
            <person name="Bidwell S."/>
            <person name="Rosen B."/>
            <person name="Chan A."/>
            <person name="Zhou S."/>
            <person name="Gentzbittel L."/>
            <person name="Childs K.L."/>
            <person name="Yandell M."/>
            <person name="Gundlach H."/>
            <person name="Mayer K.F."/>
            <person name="Schwartz D.C."/>
            <person name="Town C.D."/>
        </authorList>
    </citation>
    <scope>GENOME REANNOTATION</scope>
    <source>
        <strain evidence="5 6">cv. Jemalong A17</strain>
    </source>
</reference>
<feature type="compositionally biased region" description="Basic and acidic residues" evidence="1">
    <location>
        <begin position="44"/>
        <end position="54"/>
    </location>
</feature>
<dbReference type="PaxDb" id="3880-AES73419"/>
<dbReference type="Proteomes" id="UP000002051">
    <property type="component" value="Chromosome 3"/>
</dbReference>
<feature type="compositionally biased region" description="Basic and acidic residues" evidence="1">
    <location>
        <begin position="72"/>
        <end position="96"/>
    </location>
</feature>
<keyword evidence="2" id="KW-0472">Membrane</keyword>
<reference evidence="5" key="3">
    <citation type="submission" date="2015-04" db="UniProtKB">
        <authorList>
            <consortium name="EnsemblPlants"/>
        </authorList>
    </citation>
    <scope>IDENTIFICATION</scope>
    <source>
        <strain evidence="5">cv. Jemalong A17</strain>
    </source>
</reference>
<protein>
    <submittedName>
        <fullName evidence="3">Transmembrane protein, putative</fullName>
    </submittedName>
</protein>
<name>G7J8B2_MEDTR</name>
<keyword evidence="2" id="KW-1133">Transmembrane helix</keyword>
<accession>G7J8B2</accession>
<proteinExistence type="predicted"/>
<dbReference type="OMA" id="STYHPKQ"/>
<reference evidence="7" key="4">
    <citation type="journal article" date="2018" name="Nat. Plants">
        <title>Whole-genome landscape of Medicago truncatula symbiotic genes.</title>
        <authorList>
            <person name="Pecrix Y."/>
            <person name="Staton S.E."/>
            <person name="Sallet E."/>
            <person name="Lelandais-Briere C."/>
            <person name="Moreau S."/>
            <person name="Carrere S."/>
            <person name="Blein T."/>
            <person name="Jardinaud M.F."/>
            <person name="Latrasse D."/>
            <person name="Zouine M."/>
            <person name="Zahm M."/>
            <person name="Kreplak J."/>
            <person name="Mayjonade B."/>
            <person name="Satge C."/>
            <person name="Perez M."/>
            <person name="Cauet S."/>
            <person name="Marande W."/>
            <person name="Chantry-Darmon C."/>
            <person name="Lopez-Roques C."/>
            <person name="Bouchez O."/>
            <person name="Berard A."/>
            <person name="Debelle F."/>
            <person name="Munos S."/>
            <person name="Bendahmane A."/>
            <person name="Berges H."/>
            <person name="Niebel A."/>
            <person name="Buitink J."/>
            <person name="Frugier F."/>
            <person name="Benhamed M."/>
            <person name="Crespi M."/>
            <person name="Gouzy J."/>
            <person name="Gamas P."/>
        </authorList>
    </citation>
    <scope>NUCLEOTIDE SEQUENCE [LARGE SCALE GENOMIC DNA]</scope>
    <source>
        <strain evidence="7">cv. Jemalong A17</strain>
    </source>
</reference>
<evidence type="ECO:0000313" key="7">
    <source>
        <dbReference type="Proteomes" id="UP000265566"/>
    </source>
</evidence>
<evidence type="ECO:0000256" key="2">
    <source>
        <dbReference type="SAM" id="Phobius"/>
    </source>
</evidence>
<reference evidence="4" key="5">
    <citation type="journal article" date="2018" name="Nat. Plants">
        <title>Whole-genome landscape of Medicago truncatula symbiotic genes.</title>
        <authorList>
            <person name="Pecrix Y."/>
            <person name="Gamas P."/>
            <person name="Carrere S."/>
        </authorList>
    </citation>
    <scope>NUCLEOTIDE SEQUENCE</scope>
    <source>
        <tissue evidence="4">Leaves</tissue>
    </source>
</reference>
<evidence type="ECO:0000313" key="5">
    <source>
        <dbReference type="EnsemblPlants" id="AES73419"/>
    </source>
</evidence>
<organism evidence="3 6">
    <name type="scientific">Medicago truncatula</name>
    <name type="common">Barrel medic</name>
    <name type="synonym">Medicago tribuloides</name>
    <dbReference type="NCBI Taxonomy" id="3880"/>
    <lineage>
        <taxon>Eukaryota</taxon>
        <taxon>Viridiplantae</taxon>
        <taxon>Streptophyta</taxon>
        <taxon>Embryophyta</taxon>
        <taxon>Tracheophyta</taxon>
        <taxon>Spermatophyta</taxon>
        <taxon>Magnoliopsida</taxon>
        <taxon>eudicotyledons</taxon>
        <taxon>Gunneridae</taxon>
        <taxon>Pentapetalae</taxon>
        <taxon>rosids</taxon>
        <taxon>fabids</taxon>
        <taxon>Fabales</taxon>
        <taxon>Fabaceae</taxon>
        <taxon>Papilionoideae</taxon>
        <taxon>50 kb inversion clade</taxon>
        <taxon>NPAAA clade</taxon>
        <taxon>Hologalegina</taxon>
        <taxon>IRL clade</taxon>
        <taxon>Trifolieae</taxon>
        <taxon>Medicago</taxon>
    </lineage>
</organism>
<sequence>MGRRVPLGNISLIHPFLHFSLFAASFAATIAIITTICSFRFRRKSEPDPPKAEPLETTNDLNKSSPPSTNVDTKESVSSKHEHEHENSPPIEKPETENNEFMIKELPLPPAMLHPKESFSSNNMKRVTSERRTSFSLSIKMPTLPRNLSIAKNWDHLKEEKFKPLVKTEESVWMKTIILGDKCVPDEEDDPVIFEGKGKKISAYHPKTISSMSMSISRQNSFHDSDALCASQSHTQEDKINNI</sequence>
<dbReference type="Proteomes" id="UP000265566">
    <property type="component" value="Chromosome 3"/>
</dbReference>
<feature type="transmembrane region" description="Helical" evidence="2">
    <location>
        <begin position="16"/>
        <end position="41"/>
    </location>
</feature>
<evidence type="ECO:0000313" key="3">
    <source>
        <dbReference type="EMBL" id="AES73419.1"/>
    </source>
</evidence>
<dbReference type="Gramene" id="rna19052">
    <property type="protein sequence ID" value="RHN70472.1"/>
    <property type="gene ID" value="gene19052"/>
</dbReference>
<feature type="region of interest" description="Disordered" evidence="1">
    <location>
        <begin position="43"/>
        <end position="97"/>
    </location>
</feature>
<dbReference type="PANTHER" id="PTHR36801">
    <property type="entry name" value="OS06G0150200 PROTEIN"/>
    <property type="match status" value="1"/>
</dbReference>
<evidence type="ECO:0000313" key="6">
    <source>
        <dbReference type="Proteomes" id="UP000002051"/>
    </source>
</evidence>